<dbReference type="Proteomes" id="UP000677228">
    <property type="component" value="Unassembled WGS sequence"/>
</dbReference>
<proteinExistence type="predicted"/>
<sequence>MMVRLFNDGATPTSGSRTHSHNVCLLRFPDTNSNKAKTDIAQRLSQVPLIFESYNRTTTSLDVRNDKLKLNTAVLNYLKKPPYRFIINQNSIKIYWPESPATTPGSLAASSQSAVQTQSPQQQKRTPINTVTSPHHPATPANLQITLPRFNGAAAQRRTSNDQNASGKSLATRSVTRTTQSQQQKTNNDNNKNKRI</sequence>
<feature type="region of interest" description="Disordered" evidence="1">
    <location>
        <begin position="101"/>
        <end position="142"/>
    </location>
</feature>
<dbReference type="AlphaFoldDB" id="A0A814TMV2"/>
<dbReference type="EMBL" id="CAJOBC010007288">
    <property type="protein sequence ID" value="CAF3927221.1"/>
    <property type="molecule type" value="Genomic_DNA"/>
</dbReference>
<feature type="compositionally biased region" description="Low complexity" evidence="1">
    <location>
        <begin position="172"/>
        <end position="190"/>
    </location>
</feature>
<dbReference type="Proteomes" id="UP000681722">
    <property type="component" value="Unassembled WGS sequence"/>
</dbReference>
<dbReference type="EMBL" id="CAJOBA010015676">
    <property type="protein sequence ID" value="CAF3888695.1"/>
    <property type="molecule type" value="Genomic_DNA"/>
</dbReference>
<feature type="compositionally biased region" description="Polar residues" evidence="1">
    <location>
        <begin position="124"/>
        <end position="133"/>
    </location>
</feature>
<organism evidence="3 6">
    <name type="scientific">Didymodactylos carnosus</name>
    <dbReference type="NCBI Taxonomy" id="1234261"/>
    <lineage>
        <taxon>Eukaryota</taxon>
        <taxon>Metazoa</taxon>
        <taxon>Spiralia</taxon>
        <taxon>Gnathifera</taxon>
        <taxon>Rotifera</taxon>
        <taxon>Eurotatoria</taxon>
        <taxon>Bdelloidea</taxon>
        <taxon>Philodinida</taxon>
        <taxon>Philodinidae</taxon>
        <taxon>Didymodactylos</taxon>
    </lineage>
</organism>
<reference evidence="3" key="1">
    <citation type="submission" date="2021-02" db="EMBL/GenBank/DDBJ databases">
        <authorList>
            <person name="Nowell W R."/>
        </authorList>
    </citation>
    <scope>NUCLEOTIDE SEQUENCE</scope>
</reference>
<accession>A0A814TMV2</accession>
<gene>
    <name evidence="3" type="ORF">GPM918_LOCUS21808</name>
    <name evidence="2" type="ORF">OVA965_LOCUS20015</name>
    <name evidence="5" type="ORF">SRO942_LOCUS21806</name>
    <name evidence="4" type="ORF">TMI583_LOCUS20263</name>
</gene>
<feature type="region of interest" description="Disordered" evidence="1">
    <location>
        <begin position="154"/>
        <end position="196"/>
    </location>
</feature>
<comment type="caution">
    <text evidence="3">The sequence shown here is derived from an EMBL/GenBank/DDBJ whole genome shotgun (WGS) entry which is preliminary data.</text>
</comment>
<evidence type="ECO:0000256" key="1">
    <source>
        <dbReference type="SAM" id="MobiDB-lite"/>
    </source>
</evidence>
<evidence type="ECO:0000313" key="3">
    <source>
        <dbReference type="EMBL" id="CAF1163590.1"/>
    </source>
</evidence>
<name>A0A814TMV2_9BILA</name>
<evidence type="ECO:0000313" key="2">
    <source>
        <dbReference type="EMBL" id="CAF1117306.1"/>
    </source>
</evidence>
<evidence type="ECO:0000313" key="5">
    <source>
        <dbReference type="EMBL" id="CAF3927221.1"/>
    </source>
</evidence>
<dbReference type="EMBL" id="CAJNOQ010007288">
    <property type="protein sequence ID" value="CAF1163590.1"/>
    <property type="molecule type" value="Genomic_DNA"/>
</dbReference>
<keyword evidence="6" id="KW-1185">Reference proteome</keyword>
<feature type="compositionally biased region" description="Low complexity" evidence="1">
    <location>
        <begin position="106"/>
        <end position="123"/>
    </location>
</feature>
<dbReference type="EMBL" id="CAJNOK010010496">
    <property type="protein sequence ID" value="CAF1117306.1"/>
    <property type="molecule type" value="Genomic_DNA"/>
</dbReference>
<evidence type="ECO:0000313" key="6">
    <source>
        <dbReference type="Proteomes" id="UP000663829"/>
    </source>
</evidence>
<protein>
    <submittedName>
        <fullName evidence="3">Uncharacterized protein</fullName>
    </submittedName>
</protein>
<dbReference type="Proteomes" id="UP000682733">
    <property type="component" value="Unassembled WGS sequence"/>
</dbReference>
<feature type="compositionally biased region" description="Polar residues" evidence="1">
    <location>
        <begin position="157"/>
        <end position="171"/>
    </location>
</feature>
<dbReference type="Proteomes" id="UP000663829">
    <property type="component" value="Unassembled WGS sequence"/>
</dbReference>
<evidence type="ECO:0000313" key="4">
    <source>
        <dbReference type="EMBL" id="CAF3888695.1"/>
    </source>
</evidence>